<proteinExistence type="predicted"/>
<gene>
    <name evidence="2" type="ORF">Tci_473761</name>
</gene>
<protein>
    <submittedName>
        <fullName evidence="2">Retrovirus-related Pol polyprotein from transposon TNT 1-94</fullName>
    </submittedName>
</protein>
<reference evidence="2" key="1">
    <citation type="journal article" date="2019" name="Sci. Rep.">
        <title>Draft genome of Tanacetum cinerariifolium, the natural source of mosquito coil.</title>
        <authorList>
            <person name="Yamashiro T."/>
            <person name="Shiraishi A."/>
            <person name="Satake H."/>
            <person name="Nakayama K."/>
        </authorList>
    </citation>
    <scope>NUCLEOTIDE SEQUENCE</scope>
</reference>
<evidence type="ECO:0000313" key="2">
    <source>
        <dbReference type="EMBL" id="GEZ01788.1"/>
    </source>
</evidence>
<name>A0A699I0U9_TANCI</name>
<comment type="caution">
    <text evidence="2">The sequence shown here is derived from an EMBL/GenBank/DDBJ whole genome shotgun (WGS) entry which is preliminary data.</text>
</comment>
<organism evidence="2">
    <name type="scientific">Tanacetum cinerariifolium</name>
    <name type="common">Dalmatian daisy</name>
    <name type="synonym">Chrysanthemum cinerariifolium</name>
    <dbReference type="NCBI Taxonomy" id="118510"/>
    <lineage>
        <taxon>Eukaryota</taxon>
        <taxon>Viridiplantae</taxon>
        <taxon>Streptophyta</taxon>
        <taxon>Embryophyta</taxon>
        <taxon>Tracheophyta</taxon>
        <taxon>Spermatophyta</taxon>
        <taxon>Magnoliopsida</taxon>
        <taxon>eudicotyledons</taxon>
        <taxon>Gunneridae</taxon>
        <taxon>Pentapetalae</taxon>
        <taxon>asterids</taxon>
        <taxon>campanulids</taxon>
        <taxon>Asterales</taxon>
        <taxon>Asteraceae</taxon>
        <taxon>Asteroideae</taxon>
        <taxon>Anthemideae</taxon>
        <taxon>Anthemidinae</taxon>
        <taxon>Tanacetum</taxon>
    </lineage>
</organism>
<dbReference type="Pfam" id="PF14244">
    <property type="entry name" value="Retrotran_gag_3"/>
    <property type="match status" value="1"/>
</dbReference>
<dbReference type="InterPro" id="IPR029472">
    <property type="entry name" value="Copia-like_N"/>
</dbReference>
<feature type="domain" description="Retrotransposon Copia-like N-terminal" evidence="1">
    <location>
        <begin position="17"/>
        <end position="52"/>
    </location>
</feature>
<evidence type="ECO:0000259" key="1">
    <source>
        <dbReference type="Pfam" id="PF14244"/>
    </source>
</evidence>
<accession>A0A699I0U9</accession>
<dbReference type="PANTHER" id="PTHR37610">
    <property type="entry name" value="CCHC-TYPE DOMAIN-CONTAINING PROTEIN"/>
    <property type="match status" value="1"/>
</dbReference>
<dbReference type="AlphaFoldDB" id="A0A699I0U9"/>
<dbReference type="PANTHER" id="PTHR37610:SF101">
    <property type="entry name" value="(RAPE) HYPOTHETICAL PROTEIN"/>
    <property type="match status" value="1"/>
</dbReference>
<sequence>MSGDNGEKLAKKLLLWVTIMGENYDEWTRSLRTTLRARKKFGFVDGTIKQPDDKSLDLEDWWTNNSLIVSWITNTIEPLLRSQILHTEVAEYLWKDIKERFSNAKGPRIHQLKVKVANCKHLGLSIVAYYGKLKKLWEELGDYEQMSTCICGLCECKLVFAFAKRCEDEKVHQFLMGLDETLYGTVKSNLLAQDPLPNLNKIYSNFGSRRTCEDRGRNKGGRGGGVKANVFQSSTLGARRNVVVSDVDRVAVTELNNDQWETLKNILNATKIRVNEKIIGPHFKDADWCGVNHEEEQSVDQVFNYETNDSINDEKAQNADFVNSVLR</sequence>
<dbReference type="EMBL" id="BKCJ010232414">
    <property type="protein sequence ID" value="GEZ01788.1"/>
    <property type="molecule type" value="Genomic_DNA"/>
</dbReference>